<organism evidence="2 3">
    <name type="scientific">Silicimonas algicola</name>
    <dbReference type="NCBI Taxonomy" id="1826607"/>
    <lineage>
        <taxon>Bacteria</taxon>
        <taxon>Pseudomonadati</taxon>
        <taxon>Pseudomonadota</taxon>
        <taxon>Alphaproteobacteria</taxon>
        <taxon>Rhodobacterales</taxon>
        <taxon>Paracoccaceae</taxon>
    </lineage>
</organism>
<comment type="caution">
    <text evidence="2">The sequence shown here is derived from an EMBL/GenBank/DDBJ whole genome shotgun (WGS) entry which is preliminary data.</text>
</comment>
<dbReference type="Proteomes" id="UP000245390">
    <property type="component" value="Unassembled WGS sequence"/>
</dbReference>
<sequence length="48" mass="5528">MDPLRESGKGSRNEQKSSPMTELDPTRFVLSVLFGRKVRVTLPDWLRP</sequence>
<feature type="compositionally biased region" description="Basic and acidic residues" evidence="1">
    <location>
        <begin position="1"/>
        <end position="15"/>
    </location>
</feature>
<evidence type="ECO:0000313" key="2">
    <source>
        <dbReference type="EMBL" id="PWK54688.1"/>
    </source>
</evidence>
<dbReference type="EMBL" id="QGGV01000011">
    <property type="protein sequence ID" value="PWK54688.1"/>
    <property type="molecule type" value="Genomic_DNA"/>
</dbReference>
<dbReference type="AlphaFoldDB" id="A0A316G1K1"/>
<gene>
    <name evidence="2" type="ORF">C8D95_111123</name>
</gene>
<reference evidence="2 3" key="1">
    <citation type="submission" date="2018-05" db="EMBL/GenBank/DDBJ databases">
        <title>Genomic Encyclopedia of Type Strains, Phase IV (KMG-IV): sequencing the most valuable type-strain genomes for metagenomic binning, comparative biology and taxonomic classification.</title>
        <authorList>
            <person name="Goeker M."/>
        </authorList>
    </citation>
    <scope>NUCLEOTIDE SEQUENCE [LARGE SCALE GENOMIC DNA]</scope>
    <source>
        <strain evidence="2 3">DSM 103371</strain>
    </source>
</reference>
<protein>
    <submittedName>
        <fullName evidence="2">Uncharacterized protein</fullName>
    </submittedName>
</protein>
<evidence type="ECO:0000256" key="1">
    <source>
        <dbReference type="SAM" id="MobiDB-lite"/>
    </source>
</evidence>
<feature type="region of interest" description="Disordered" evidence="1">
    <location>
        <begin position="1"/>
        <end position="22"/>
    </location>
</feature>
<name>A0A316G1K1_9RHOB</name>
<evidence type="ECO:0000313" key="3">
    <source>
        <dbReference type="Proteomes" id="UP000245390"/>
    </source>
</evidence>
<keyword evidence="3" id="KW-1185">Reference proteome</keyword>
<accession>A0A316G1K1</accession>
<proteinExistence type="predicted"/>